<evidence type="ECO:0000313" key="2">
    <source>
        <dbReference type="Proteomes" id="UP001372526"/>
    </source>
</evidence>
<comment type="caution">
    <text evidence="1">The sequence shown here is derived from an EMBL/GenBank/DDBJ whole genome shotgun (WGS) entry which is preliminary data.</text>
</comment>
<accession>A0ABU8FMQ8</accession>
<dbReference type="EMBL" id="JBAWSX010000020">
    <property type="protein sequence ID" value="MEI4803979.1"/>
    <property type="molecule type" value="Genomic_DNA"/>
</dbReference>
<gene>
    <name evidence="1" type="ORF">WAZ07_22705</name>
</gene>
<dbReference type="Proteomes" id="UP001372526">
    <property type="component" value="Unassembled WGS sequence"/>
</dbReference>
<organism evidence="1 2">
    <name type="scientific">Bacillus bruguierae</name>
    <dbReference type="NCBI Taxonomy" id="3127667"/>
    <lineage>
        <taxon>Bacteria</taxon>
        <taxon>Bacillati</taxon>
        <taxon>Bacillota</taxon>
        <taxon>Bacilli</taxon>
        <taxon>Bacillales</taxon>
        <taxon>Bacillaceae</taxon>
        <taxon>Bacillus</taxon>
    </lineage>
</organism>
<name>A0ABU8FMQ8_9BACI</name>
<evidence type="ECO:0008006" key="3">
    <source>
        <dbReference type="Google" id="ProtNLM"/>
    </source>
</evidence>
<sequence length="76" mass="9137">MLELKDSNVTNYNYEDILQSFNLKIRKCLQNTPYQEREDLEQEIHMKIFEKVNVINNLEVPGFFDFLNVNGLKRQN</sequence>
<evidence type="ECO:0000313" key="1">
    <source>
        <dbReference type="EMBL" id="MEI4803979.1"/>
    </source>
</evidence>
<reference evidence="1 2" key="1">
    <citation type="submission" date="2024-01" db="EMBL/GenBank/DDBJ databases">
        <title>Seven novel Bacillus-like species.</title>
        <authorList>
            <person name="Liu G."/>
        </authorList>
    </citation>
    <scope>NUCLEOTIDE SEQUENCE [LARGE SCALE GENOMIC DNA]</scope>
    <source>
        <strain evidence="1 2">FJAT-51639</strain>
    </source>
</reference>
<proteinExistence type="predicted"/>
<dbReference type="RefSeq" id="WP_336474265.1">
    <property type="nucleotide sequence ID" value="NZ_JBAWSX010000020.1"/>
</dbReference>
<protein>
    <recommendedName>
        <fullName evidence="3">Sigma-O factor regulatory protein RsoA</fullName>
    </recommendedName>
</protein>
<keyword evidence="2" id="KW-1185">Reference proteome</keyword>